<dbReference type="Proteomes" id="UP000603200">
    <property type="component" value="Unassembled WGS sequence"/>
</dbReference>
<dbReference type="EMBL" id="BOMN01000062">
    <property type="protein sequence ID" value="GIE21861.1"/>
    <property type="molecule type" value="Genomic_DNA"/>
</dbReference>
<evidence type="ECO:0008006" key="7">
    <source>
        <dbReference type="Google" id="ProtNLM"/>
    </source>
</evidence>
<keyword evidence="1" id="KW-0326">Glycosidase</keyword>
<evidence type="ECO:0000256" key="3">
    <source>
        <dbReference type="SAM" id="MobiDB-lite"/>
    </source>
</evidence>
<feature type="compositionally biased region" description="Polar residues" evidence="3">
    <location>
        <begin position="126"/>
        <end position="135"/>
    </location>
</feature>
<evidence type="ECO:0000256" key="4">
    <source>
        <dbReference type="SAM" id="Phobius"/>
    </source>
</evidence>
<sequence>MGPDARVGHVRVPSANPWKNHDPGTHSPTTHSPETHDPETHDPETHSPETHSPESHSPKTRGPGTNGPGIHDPETSGPQAGATQQELNPQGAGQQWLDPQRLSSQGPNPQPSKLQTPNPQTPNPQASGPQTSSPQMEGEAAGGVRREVGAVDAEVWEFGDVAGEWEHPGLGDQVWEAPVRVEGAGDGGGFGDSTGRHARVEGPVVLPLMSPASAVPEPGVPMPRSEPVVFERPSQAEEPVTAIPAHDWQVGPPGPYPPDYFPAAGYSSDGYPPGPEMAGPGMAGPGMGRQPVDRATARVPERAQGVPKREVEKGHRQPFILAGVVVAGIAAAAAVVAITLPRGDAKEPAVAKPSAPVASAGVPSAPVGEKEPGVVAPANVKLRDNRDSVSLSWGYPKGSEGPVLISGGRTGQERRAFQQLPAGTTEYIVYGLNERNDYCFTVAVIYTVDKVGASAPVCTDRG</sequence>
<proteinExistence type="predicted"/>
<evidence type="ECO:0000256" key="1">
    <source>
        <dbReference type="ARBA" id="ARBA00023295"/>
    </source>
</evidence>
<organism evidence="5 6">
    <name type="scientific">Winogradskya humida</name>
    <dbReference type="NCBI Taxonomy" id="113566"/>
    <lineage>
        <taxon>Bacteria</taxon>
        <taxon>Bacillati</taxon>
        <taxon>Actinomycetota</taxon>
        <taxon>Actinomycetes</taxon>
        <taxon>Micromonosporales</taxon>
        <taxon>Micromonosporaceae</taxon>
        <taxon>Winogradskya</taxon>
    </lineage>
</organism>
<comment type="caution">
    <text evidence="5">The sequence shown here is derived from an EMBL/GenBank/DDBJ whole genome shotgun (WGS) entry which is preliminary data.</text>
</comment>
<keyword evidence="4" id="KW-1133">Transmembrane helix</keyword>
<feature type="compositionally biased region" description="Polar residues" evidence="3">
    <location>
        <begin position="101"/>
        <end position="114"/>
    </location>
</feature>
<accession>A0ABQ3ZTE0</accession>
<dbReference type="InterPro" id="IPR036116">
    <property type="entry name" value="FN3_sf"/>
</dbReference>
<dbReference type="SUPFAM" id="SSF49265">
    <property type="entry name" value="Fibronectin type III"/>
    <property type="match status" value="1"/>
</dbReference>
<keyword evidence="4" id="KW-0472">Membrane</keyword>
<keyword evidence="2" id="KW-0119">Carbohydrate metabolism</keyword>
<evidence type="ECO:0000313" key="5">
    <source>
        <dbReference type="EMBL" id="GIE21861.1"/>
    </source>
</evidence>
<feature type="compositionally biased region" description="Polar residues" evidence="3">
    <location>
        <begin position="76"/>
        <end position="93"/>
    </location>
</feature>
<reference evidence="5 6" key="1">
    <citation type="submission" date="2021-01" db="EMBL/GenBank/DDBJ databases">
        <title>Whole genome shotgun sequence of Actinoplanes humidus NBRC 14915.</title>
        <authorList>
            <person name="Komaki H."/>
            <person name="Tamura T."/>
        </authorList>
    </citation>
    <scope>NUCLEOTIDE SEQUENCE [LARGE SCALE GENOMIC DNA]</scope>
    <source>
        <strain evidence="5 6">NBRC 14915</strain>
    </source>
</reference>
<dbReference type="InterPro" id="IPR013783">
    <property type="entry name" value="Ig-like_fold"/>
</dbReference>
<feature type="region of interest" description="Disordered" evidence="3">
    <location>
        <begin position="1"/>
        <end position="144"/>
    </location>
</feature>
<dbReference type="Gene3D" id="2.60.40.10">
    <property type="entry name" value="Immunoglobulins"/>
    <property type="match status" value="1"/>
</dbReference>
<dbReference type="CDD" id="cd00063">
    <property type="entry name" value="FN3"/>
    <property type="match status" value="1"/>
</dbReference>
<keyword evidence="1" id="KW-0378">Hydrolase</keyword>
<evidence type="ECO:0000256" key="2">
    <source>
        <dbReference type="ARBA" id="ARBA00023326"/>
    </source>
</evidence>
<protein>
    <recommendedName>
        <fullName evidence="7">Fibronectin type-III domain-containing protein</fullName>
    </recommendedName>
</protein>
<name>A0ABQ3ZTE0_9ACTN</name>
<gene>
    <name evidence="5" type="ORF">Ahu01nite_049630</name>
</gene>
<keyword evidence="4" id="KW-0812">Transmembrane</keyword>
<dbReference type="InterPro" id="IPR003961">
    <property type="entry name" value="FN3_dom"/>
</dbReference>
<feature type="transmembrane region" description="Helical" evidence="4">
    <location>
        <begin position="319"/>
        <end position="340"/>
    </location>
</feature>
<keyword evidence="2" id="KW-0624">Polysaccharide degradation</keyword>
<feature type="compositionally biased region" description="Basic and acidic residues" evidence="3">
    <location>
        <begin position="33"/>
        <end position="57"/>
    </location>
</feature>
<keyword evidence="6" id="KW-1185">Reference proteome</keyword>
<evidence type="ECO:0000313" key="6">
    <source>
        <dbReference type="Proteomes" id="UP000603200"/>
    </source>
</evidence>